<gene>
    <name evidence="2" type="ORF">M513_07350</name>
    <name evidence="3" type="ORF">M514_07350</name>
</gene>
<dbReference type="EMBL" id="KL367505">
    <property type="protein sequence ID" value="KFD68366.1"/>
    <property type="molecule type" value="Genomic_DNA"/>
</dbReference>
<name>A0A085NFX0_9BILA</name>
<dbReference type="Proteomes" id="UP000030758">
    <property type="component" value="Unassembled WGS sequence"/>
</dbReference>
<evidence type="ECO:0000256" key="1">
    <source>
        <dbReference type="SAM" id="MobiDB-lite"/>
    </source>
</evidence>
<organism evidence="3">
    <name type="scientific">Trichuris suis</name>
    <name type="common">pig whipworm</name>
    <dbReference type="NCBI Taxonomy" id="68888"/>
    <lineage>
        <taxon>Eukaryota</taxon>
        <taxon>Metazoa</taxon>
        <taxon>Ecdysozoa</taxon>
        <taxon>Nematoda</taxon>
        <taxon>Enoplea</taxon>
        <taxon>Dorylaimia</taxon>
        <taxon>Trichinellida</taxon>
        <taxon>Trichuridae</taxon>
        <taxon>Trichuris</taxon>
    </lineage>
</organism>
<feature type="compositionally biased region" description="Acidic residues" evidence="1">
    <location>
        <begin position="88"/>
        <end position="107"/>
    </location>
</feature>
<proteinExistence type="predicted"/>
<sequence length="113" mass="12552">RPDVQARINCAKDECAELRAQWNESQSSDDFKAYLDCIKECVEKSVGSGPFERPPRERLPSWRHPRGPPPQRGPRMPYGRPPPPPPPPEEEEGEEEGEAVGGDEGEAEYAAVA</sequence>
<evidence type="ECO:0000313" key="4">
    <source>
        <dbReference type="Proteomes" id="UP000030764"/>
    </source>
</evidence>
<accession>A0A085NFX0</accession>
<dbReference type="AlphaFoldDB" id="A0A085NFX0"/>
<dbReference type="Proteomes" id="UP000030764">
    <property type="component" value="Unassembled WGS sequence"/>
</dbReference>
<dbReference type="EMBL" id="KL363235">
    <property type="protein sequence ID" value="KFD51823.1"/>
    <property type="molecule type" value="Genomic_DNA"/>
</dbReference>
<feature type="region of interest" description="Disordered" evidence="1">
    <location>
        <begin position="45"/>
        <end position="113"/>
    </location>
</feature>
<evidence type="ECO:0000313" key="3">
    <source>
        <dbReference type="EMBL" id="KFD68366.1"/>
    </source>
</evidence>
<feature type="non-terminal residue" evidence="3">
    <location>
        <position position="1"/>
    </location>
</feature>
<evidence type="ECO:0000313" key="2">
    <source>
        <dbReference type="EMBL" id="KFD51823.1"/>
    </source>
</evidence>
<protein>
    <submittedName>
        <fullName evidence="3">Uncharacterized protein</fullName>
    </submittedName>
</protein>
<reference evidence="3 4" key="1">
    <citation type="journal article" date="2014" name="Nat. Genet.">
        <title>Genome and transcriptome of the porcine whipworm Trichuris suis.</title>
        <authorList>
            <person name="Jex A.R."/>
            <person name="Nejsum P."/>
            <person name="Schwarz E.M."/>
            <person name="Hu L."/>
            <person name="Young N.D."/>
            <person name="Hall R.S."/>
            <person name="Korhonen P.K."/>
            <person name="Liao S."/>
            <person name="Thamsborg S."/>
            <person name="Xia J."/>
            <person name="Xu P."/>
            <person name="Wang S."/>
            <person name="Scheerlinck J.P."/>
            <person name="Hofmann A."/>
            <person name="Sternberg P.W."/>
            <person name="Wang J."/>
            <person name="Gasser R.B."/>
        </authorList>
    </citation>
    <scope>NUCLEOTIDE SEQUENCE [LARGE SCALE GENOMIC DNA]</scope>
    <source>
        <strain evidence="3">DCEP-RM93F</strain>
        <strain evidence="2">DCEP-RM93M</strain>
    </source>
</reference>
<keyword evidence="4" id="KW-1185">Reference proteome</keyword>